<reference evidence="8 9" key="1">
    <citation type="submission" date="2016-09" db="EMBL/GenBank/DDBJ databases">
        <authorList>
            <person name="Capua I."/>
            <person name="De Benedictis P."/>
            <person name="Joannis T."/>
            <person name="Lombin L.H."/>
            <person name="Cattoli G."/>
        </authorList>
    </citation>
    <scope>NUCLEOTIDE SEQUENCE [LARGE SCALE GENOMIC DNA]</scope>
    <source>
        <strain evidence="8 9">A7P-90m</strain>
    </source>
</reference>
<feature type="domain" description="Beta-lactamase-related" evidence="6">
    <location>
        <begin position="812"/>
        <end position="1005"/>
    </location>
</feature>
<evidence type="ECO:0000256" key="1">
    <source>
        <dbReference type="ARBA" id="ARBA00001231"/>
    </source>
</evidence>
<dbReference type="Gene3D" id="3.40.50.1700">
    <property type="entry name" value="Glycoside hydrolase family 3 C-terminal domain"/>
    <property type="match status" value="1"/>
</dbReference>
<dbReference type="SUPFAM" id="SSF56601">
    <property type="entry name" value="beta-lactamase/transpeptidase-like"/>
    <property type="match status" value="1"/>
</dbReference>
<dbReference type="Pfam" id="PF00144">
    <property type="entry name" value="Beta-lactamase"/>
    <property type="match status" value="2"/>
</dbReference>
<dbReference type="InterPro" id="IPR036962">
    <property type="entry name" value="Glyco_hydro_3_N_sf"/>
</dbReference>
<evidence type="ECO:0000259" key="6">
    <source>
        <dbReference type="Pfam" id="PF00144"/>
    </source>
</evidence>
<dbReference type="GO" id="GO:0009254">
    <property type="term" value="P:peptidoglycan turnover"/>
    <property type="evidence" value="ECO:0007669"/>
    <property type="project" value="TreeGrafter"/>
</dbReference>
<dbReference type="InterPro" id="IPR036881">
    <property type="entry name" value="Glyco_hydro_3_C_sf"/>
</dbReference>
<evidence type="ECO:0000256" key="3">
    <source>
        <dbReference type="ARBA" id="ARBA00012663"/>
    </source>
</evidence>
<dbReference type="STRING" id="1640674.SAMN05216323_100254"/>
<sequence length="1027" mass="114570">MNLYLCDGIHLSSIRIMFNTAFLLSLLTAVSITCSAKVDNPIKYKISFQEKQNIPWVDSVMAKLTLEEKIAQLFMVAGYSSKSQDNTAQLLQLVNKYHIGGVIFFQGGPKSQVQLTNRLQKSSNVPLLIGMDAEWGPSMRLDSIIRFPRQMMLGALQNDSLVFEMGGEIARQLKRLGVHINFAPVADVNNNPNNPVINTRSFGENRQNTSNKAIAYMLGLQENGILACAKHFPGHGDTDKDSHETLPSVLFEKDRLDSLELYPFRKLFDAGISSVMVGHLMVPSLTHSSTLPTSLSDEVVIDLLQKTLGFKGLIFTDAMNMKGVSNYRKPSRVNALALMAGNDILVYPNEIGESIQKIARYVHRGRIPHEEIEAKCRKVLTAKYFAGLSKYTPIDTTNIINDLNDTKYLVLKRRLCREAITVVRNDYDLIPFQQLDTLSIAYVELDSGMGTPFLGMLNNYASIHHYSLPREATNNQIDSLKRLLQPHNLIVFGYHNLDARPQFNFGIRHEMTDFISETSTQKKVVLCLFGSPYALEKFPLVDLPASIVVGYDNSTEVQEMTAQILFGAIGAKGMLPVSAGINFPGGNGLTTEGGLRLSYVMPEEIGISKVAMAKIDSIANFAILQGATPGCQVYAAVDGKIFLNKGYGKQTYNSNDQNVSSGTVYDVASVTKVVATLPIVMQLFESKKLSITDSLGKFISFPRNNSKKNIYTWQLLTHQGGLKEFLPFHLDYLTAIWPKDKLYSTVPSDSFPLRISSGNYINLYYQLNPTIFSHHNGRDYPNQIAQNIYAIKSLKDSIYKKIDRTLQYKDIQYRYSDHGFIYLQRIIESITKTPLDSLTQTRFYCPLGMRTTMYKPTESISPDSIAPTEYDFLFRKQVVRGFVHDQTAALLGGVAGNAGIFSNANDLGKLLQVFLQNGSYGGKTYFKPETVKFFTSAFSISNRRGLGWDKPETIPGKPSPVGLTVSPSSYGHSGFTGTLVWVDPETKLVFVFLSNRVFPNAENTKLAKMNIRTDMLDVLEEAVKGRK</sequence>
<keyword evidence="4" id="KW-0378">Hydrolase</keyword>
<evidence type="ECO:0000256" key="4">
    <source>
        <dbReference type="ARBA" id="ARBA00022801"/>
    </source>
</evidence>
<feature type="domain" description="Beta-lactamase-related" evidence="6">
    <location>
        <begin position="625"/>
        <end position="725"/>
    </location>
</feature>
<dbReference type="Pfam" id="PF00933">
    <property type="entry name" value="Glyco_hydro_3"/>
    <property type="match status" value="1"/>
</dbReference>
<keyword evidence="9" id="KW-1185">Reference proteome</keyword>
<name>A0A1G6GM77_9BACT</name>
<dbReference type="Proteomes" id="UP000199452">
    <property type="component" value="Unassembled WGS sequence"/>
</dbReference>
<feature type="domain" description="Glycoside hydrolase family 3 N-terminal" evidence="7">
    <location>
        <begin position="65"/>
        <end position="381"/>
    </location>
</feature>
<dbReference type="Gene3D" id="3.40.710.10">
    <property type="entry name" value="DD-peptidase/beta-lactamase superfamily"/>
    <property type="match status" value="1"/>
</dbReference>
<comment type="catalytic activity">
    <reaction evidence="1">
        <text>Hydrolysis of terminal non-reducing N-acetyl-D-hexosamine residues in N-acetyl-beta-D-hexosaminides.</text>
        <dbReference type="EC" id="3.2.1.52"/>
    </reaction>
</comment>
<accession>A0A1G6GM77</accession>
<dbReference type="EMBL" id="FMYP01000002">
    <property type="protein sequence ID" value="SDB83077.1"/>
    <property type="molecule type" value="Genomic_DNA"/>
</dbReference>
<dbReference type="InterPro" id="IPR050226">
    <property type="entry name" value="NagZ_Beta-hexosaminidase"/>
</dbReference>
<evidence type="ECO:0000313" key="8">
    <source>
        <dbReference type="EMBL" id="SDB83077.1"/>
    </source>
</evidence>
<evidence type="ECO:0000259" key="7">
    <source>
        <dbReference type="Pfam" id="PF00933"/>
    </source>
</evidence>
<protein>
    <recommendedName>
        <fullName evidence="3">beta-N-acetylhexosaminidase</fullName>
        <ecNumber evidence="3">3.2.1.52</ecNumber>
    </recommendedName>
</protein>
<dbReference type="InterPro" id="IPR001466">
    <property type="entry name" value="Beta-lactam-related"/>
</dbReference>
<gene>
    <name evidence="8" type="ORF">SAMN05216323_100254</name>
</gene>
<evidence type="ECO:0000256" key="5">
    <source>
        <dbReference type="ARBA" id="ARBA00023295"/>
    </source>
</evidence>
<dbReference type="InterPro" id="IPR017853">
    <property type="entry name" value="GH"/>
</dbReference>
<dbReference type="PANTHER" id="PTHR30480">
    <property type="entry name" value="BETA-HEXOSAMINIDASE-RELATED"/>
    <property type="match status" value="1"/>
</dbReference>
<dbReference type="InterPro" id="IPR001764">
    <property type="entry name" value="Glyco_hydro_3_N"/>
</dbReference>
<dbReference type="InterPro" id="IPR012338">
    <property type="entry name" value="Beta-lactam/transpept-like"/>
</dbReference>
<evidence type="ECO:0000313" key="9">
    <source>
        <dbReference type="Proteomes" id="UP000199452"/>
    </source>
</evidence>
<dbReference type="PANTHER" id="PTHR30480:SF13">
    <property type="entry name" value="BETA-HEXOSAMINIDASE"/>
    <property type="match status" value="1"/>
</dbReference>
<dbReference type="GO" id="GO:0005975">
    <property type="term" value="P:carbohydrate metabolic process"/>
    <property type="evidence" value="ECO:0007669"/>
    <property type="project" value="InterPro"/>
</dbReference>
<keyword evidence="5" id="KW-0326">Glycosidase</keyword>
<proteinExistence type="inferred from homology"/>
<organism evidence="8 9">
    <name type="scientific">Williamwhitmania taraxaci</name>
    <dbReference type="NCBI Taxonomy" id="1640674"/>
    <lineage>
        <taxon>Bacteria</taxon>
        <taxon>Pseudomonadati</taxon>
        <taxon>Bacteroidota</taxon>
        <taxon>Bacteroidia</taxon>
        <taxon>Bacteroidales</taxon>
        <taxon>Williamwhitmaniaceae</taxon>
        <taxon>Williamwhitmania</taxon>
    </lineage>
</organism>
<comment type="similarity">
    <text evidence="2">Belongs to the glycosyl hydrolase 3 family.</text>
</comment>
<dbReference type="Gene3D" id="3.20.20.300">
    <property type="entry name" value="Glycoside hydrolase, family 3, N-terminal domain"/>
    <property type="match status" value="1"/>
</dbReference>
<dbReference type="SUPFAM" id="SSF51445">
    <property type="entry name" value="(Trans)glycosidases"/>
    <property type="match status" value="1"/>
</dbReference>
<dbReference type="GO" id="GO:0004563">
    <property type="term" value="F:beta-N-acetylhexosaminidase activity"/>
    <property type="evidence" value="ECO:0007669"/>
    <property type="project" value="UniProtKB-EC"/>
</dbReference>
<dbReference type="AlphaFoldDB" id="A0A1G6GM77"/>
<evidence type="ECO:0000256" key="2">
    <source>
        <dbReference type="ARBA" id="ARBA00005336"/>
    </source>
</evidence>
<dbReference type="EC" id="3.2.1.52" evidence="3"/>